<proteinExistence type="predicted"/>
<dbReference type="InterPro" id="IPR024991">
    <property type="entry name" value="RING-H2_APC11"/>
</dbReference>
<feature type="domain" description="Anaphase-promoting complex subunit 11 RING-H2 finger" evidence="6">
    <location>
        <begin position="23"/>
        <end position="49"/>
    </location>
</feature>
<evidence type="ECO:0000256" key="1">
    <source>
        <dbReference type="ARBA" id="ARBA00022723"/>
    </source>
</evidence>
<keyword evidence="2" id="KW-0863">Zinc-finger</keyword>
<dbReference type="GO" id="GO:0008270">
    <property type="term" value="F:zinc ion binding"/>
    <property type="evidence" value="ECO:0007669"/>
    <property type="project" value="UniProtKB-KW"/>
</dbReference>
<evidence type="ECO:0000256" key="4">
    <source>
        <dbReference type="ARBA" id="ARBA00022833"/>
    </source>
</evidence>
<keyword evidence="4" id="KW-0862">Zinc</keyword>
<dbReference type="GO" id="GO:0031145">
    <property type="term" value="P:anaphase-promoting complex-dependent catabolic process"/>
    <property type="evidence" value="ECO:0007669"/>
    <property type="project" value="InterPro"/>
</dbReference>
<dbReference type="SUPFAM" id="SSF57850">
    <property type="entry name" value="RING/U-box"/>
    <property type="match status" value="1"/>
</dbReference>
<organism evidence="7 8">
    <name type="scientific">Batrachochytrium dendrobatidis (strain JEL423)</name>
    <dbReference type="NCBI Taxonomy" id="403673"/>
    <lineage>
        <taxon>Eukaryota</taxon>
        <taxon>Fungi</taxon>
        <taxon>Fungi incertae sedis</taxon>
        <taxon>Chytridiomycota</taxon>
        <taxon>Chytridiomycota incertae sedis</taxon>
        <taxon>Chytridiomycetes</taxon>
        <taxon>Rhizophydiales</taxon>
        <taxon>Rhizophydiales incertae sedis</taxon>
        <taxon>Batrachochytrium</taxon>
    </lineage>
</organism>
<gene>
    <name evidence="7" type="ORF">BDEG_27992</name>
</gene>
<dbReference type="VEuPathDB" id="FungiDB:BDEG_27992"/>
<dbReference type="Gene3D" id="3.30.40.10">
    <property type="entry name" value="Zinc/RING finger domain, C3HC4 (zinc finger)"/>
    <property type="match status" value="1"/>
</dbReference>
<keyword evidence="1" id="KW-0479">Metal-binding</keyword>
<accession>A0A177WXI4</accession>
<dbReference type="AlphaFoldDB" id="A0A177WXI4"/>
<evidence type="ECO:0000259" key="6">
    <source>
        <dbReference type="Pfam" id="PF12861"/>
    </source>
</evidence>
<dbReference type="PANTHER" id="PTHR11210">
    <property type="entry name" value="RING BOX"/>
    <property type="match status" value="1"/>
</dbReference>
<dbReference type="STRING" id="403673.A0A177WXI4"/>
<dbReference type="Proteomes" id="UP000077115">
    <property type="component" value="Unassembled WGS sequence"/>
</dbReference>
<sequence length="55" mass="6305">MTARQEHWRSVAEWRWAVVPDDDDVCAICMNPYESCCPKCKLPGDDCPLGKSDYL</sequence>
<dbReference type="InterPro" id="IPR051031">
    <property type="entry name" value="RING-box_E3_Ubiquitin_Ligase"/>
</dbReference>
<evidence type="ECO:0000256" key="2">
    <source>
        <dbReference type="ARBA" id="ARBA00022771"/>
    </source>
</evidence>
<evidence type="ECO:0000313" key="7">
    <source>
        <dbReference type="EMBL" id="OAJ44799.1"/>
    </source>
</evidence>
<dbReference type="GO" id="GO:0005680">
    <property type="term" value="C:anaphase-promoting complex"/>
    <property type="evidence" value="ECO:0007669"/>
    <property type="project" value="InterPro"/>
</dbReference>
<name>A0A177WXI4_BATDL</name>
<dbReference type="GO" id="GO:0097602">
    <property type="term" value="F:cullin family protein binding"/>
    <property type="evidence" value="ECO:0007669"/>
    <property type="project" value="InterPro"/>
</dbReference>
<keyword evidence="5" id="KW-0131">Cell cycle</keyword>
<evidence type="ECO:0000256" key="5">
    <source>
        <dbReference type="ARBA" id="ARBA00023306"/>
    </source>
</evidence>
<keyword evidence="3" id="KW-0833">Ubl conjugation pathway</keyword>
<dbReference type="eggNOG" id="KOG1493">
    <property type="taxonomic scope" value="Eukaryota"/>
</dbReference>
<reference evidence="7 8" key="1">
    <citation type="submission" date="2006-10" db="EMBL/GenBank/DDBJ databases">
        <title>The Genome Sequence of Batrachochytrium dendrobatidis JEL423.</title>
        <authorList>
            <consortium name="The Broad Institute Genome Sequencing Platform"/>
            <person name="Birren B."/>
            <person name="Lander E."/>
            <person name="Galagan J."/>
            <person name="Cuomo C."/>
            <person name="Devon K."/>
            <person name="Jaffe D."/>
            <person name="Butler J."/>
            <person name="Alvarez P."/>
            <person name="Gnerre S."/>
            <person name="Grabherr M."/>
            <person name="Kleber M."/>
            <person name="Mauceli E."/>
            <person name="Brockman W."/>
            <person name="Young S."/>
            <person name="LaButti K."/>
            <person name="Sykes S."/>
            <person name="DeCaprio D."/>
            <person name="Crawford M."/>
            <person name="Koehrsen M."/>
            <person name="Engels R."/>
            <person name="Montgomery P."/>
            <person name="Pearson M."/>
            <person name="Howarth C."/>
            <person name="Larson L."/>
            <person name="White J."/>
            <person name="O'Leary S."/>
            <person name="Kodira C."/>
            <person name="Zeng Q."/>
            <person name="Yandava C."/>
            <person name="Alvarado L."/>
            <person name="Longcore J."/>
            <person name="James T."/>
        </authorList>
    </citation>
    <scope>NUCLEOTIDE SEQUENCE [LARGE SCALE GENOMIC DNA]</scope>
    <source>
        <strain evidence="7 8">JEL423</strain>
    </source>
</reference>
<dbReference type="OrthoDB" id="1681166at2759"/>
<evidence type="ECO:0000256" key="3">
    <source>
        <dbReference type="ARBA" id="ARBA00022786"/>
    </source>
</evidence>
<dbReference type="GO" id="GO:0061630">
    <property type="term" value="F:ubiquitin protein ligase activity"/>
    <property type="evidence" value="ECO:0007669"/>
    <property type="project" value="InterPro"/>
</dbReference>
<protein>
    <recommendedName>
        <fullName evidence="6">Anaphase-promoting complex subunit 11 RING-H2 finger domain-containing protein</fullName>
    </recommendedName>
</protein>
<reference evidence="7 8" key="2">
    <citation type="submission" date="2016-05" db="EMBL/GenBank/DDBJ databases">
        <title>Lineage-specific infection strategies underlie the spectrum of fungal disease in amphibians.</title>
        <authorList>
            <person name="Cuomo C.A."/>
            <person name="Farrer R.A."/>
            <person name="James T."/>
            <person name="Longcore J."/>
            <person name="Birren B."/>
        </authorList>
    </citation>
    <scope>NUCLEOTIDE SEQUENCE [LARGE SCALE GENOMIC DNA]</scope>
    <source>
        <strain evidence="7 8">JEL423</strain>
    </source>
</reference>
<dbReference type="EMBL" id="DS022313">
    <property type="protein sequence ID" value="OAJ44799.1"/>
    <property type="molecule type" value="Genomic_DNA"/>
</dbReference>
<evidence type="ECO:0000313" key="8">
    <source>
        <dbReference type="Proteomes" id="UP000077115"/>
    </source>
</evidence>
<dbReference type="InterPro" id="IPR013083">
    <property type="entry name" value="Znf_RING/FYVE/PHD"/>
</dbReference>
<dbReference type="Pfam" id="PF12861">
    <property type="entry name" value="zf-ANAPC11"/>
    <property type="match status" value="1"/>
</dbReference>